<evidence type="ECO:0000256" key="5">
    <source>
        <dbReference type="ARBA" id="ARBA00023136"/>
    </source>
</evidence>
<comment type="subcellular location">
    <subcellularLocation>
        <location evidence="1">Mitochondrion inner membrane</location>
    </subcellularLocation>
</comment>
<keyword evidence="2" id="KW-0999">Mitochondrion inner membrane</keyword>
<dbReference type="PANTHER" id="PTHR11504:SF0">
    <property type="entry name" value="CYTOCHROME C OXIDASE SUBUNIT"/>
    <property type="match status" value="1"/>
</dbReference>
<proteinExistence type="inferred from homology"/>
<gene>
    <name evidence="7" type="primary">COX6A_1</name>
    <name evidence="7" type="ORF">K7432_004285</name>
</gene>
<dbReference type="PANTHER" id="PTHR11504">
    <property type="entry name" value="CYTOCHROME C OXIDASE POLYPEPTIDE VIA"/>
    <property type="match status" value="1"/>
</dbReference>
<evidence type="ECO:0000256" key="6">
    <source>
        <dbReference type="RuleBase" id="RU004396"/>
    </source>
</evidence>
<comment type="similarity">
    <text evidence="6">Belongs to the cytochrome c oxidase subunit 6A family.</text>
</comment>
<evidence type="ECO:0000256" key="3">
    <source>
        <dbReference type="ARBA" id="ARBA00022946"/>
    </source>
</evidence>
<sequence length="115" mass="13167">MVFRYAKQASRLYSTAAPASSSSYAEYISHVRDHAKKSAELWRKVSIFVCVPLIGVAGYNAYNLAVEHSEHLEHHPPKFVGYPYIRIRNKPFPWADSDHSLFHNPKINLDPPTEE</sequence>
<protein>
    <submittedName>
        <fullName evidence="7">Cytochrome c oxidase subunit 6A</fullName>
    </submittedName>
</protein>
<name>A0ABR2WYJ0_9FUNG</name>
<dbReference type="Pfam" id="PF02046">
    <property type="entry name" value="COX6A"/>
    <property type="match status" value="1"/>
</dbReference>
<dbReference type="SUPFAM" id="SSF81411">
    <property type="entry name" value="Mitochondrial cytochrome c oxidase subunit VIa"/>
    <property type="match status" value="1"/>
</dbReference>
<keyword evidence="8" id="KW-1185">Reference proteome</keyword>
<evidence type="ECO:0000256" key="2">
    <source>
        <dbReference type="ARBA" id="ARBA00022792"/>
    </source>
</evidence>
<dbReference type="InterPro" id="IPR001349">
    <property type="entry name" value="Cyt_c_oxidase_su6a"/>
</dbReference>
<evidence type="ECO:0000313" key="8">
    <source>
        <dbReference type="Proteomes" id="UP001479436"/>
    </source>
</evidence>
<accession>A0ABR2WYJ0</accession>
<organism evidence="7 8">
    <name type="scientific">Basidiobolus ranarum</name>
    <dbReference type="NCBI Taxonomy" id="34480"/>
    <lineage>
        <taxon>Eukaryota</taxon>
        <taxon>Fungi</taxon>
        <taxon>Fungi incertae sedis</taxon>
        <taxon>Zoopagomycota</taxon>
        <taxon>Entomophthoromycotina</taxon>
        <taxon>Basidiobolomycetes</taxon>
        <taxon>Basidiobolales</taxon>
        <taxon>Basidiobolaceae</taxon>
        <taxon>Basidiobolus</taxon>
    </lineage>
</organism>
<evidence type="ECO:0000313" key="7">
    <source>
        <dbReference type="EMBL" id="KAK9766562.1"/>
    </source>
</evidence>
<dbReference type="Gene3D" id="4.10.95.10">
    <property type="entry name" value="Cytochrome c oxidase, subunit VIa"/>
    <property type="match status" value="1"/>
</dbReference>
<dbReference type="PIRSF" id="PIRSF000277">
    <property type="entry name" value="COX6A1"/>
    <property type="match status" value="1"/>
</dbReference>
<reference evidence="7 8" key="1">
    <citation type="submission" date="2023-04" db="EMBL/GenBank/DDBJ databases">
        <title>Genome of Basidiobolus ranarum AG-B5.</title>
        <authorList>
            <person name="Stajich J.E."/>
            <person name="Carter-House D."/>
            <person name="Gryganskyi A."/>
        </authorList>
    </citation>
    <scope>NUCLEOTIDE SEQUENCE [LARGE SCALE GENOMIC DNA]</scope>
    <source>
        <strain evidence="7 8">AG-B5</strain>
    </source>
</reference>
<keyword evidence="3" id="KW-0809">Transit peptide</keyword>
<keyword evidence="4" id="KW-0496">Mitochondrion</keyword>
<keyword evidence="5" id="KW-0472">Membrane</keyword>
<evidence type="ECO:0000256" key="1">
    <source>
        <dbReference type="ARBA" id="ARBA00004273"/>
    </source>
</evidence>
<dbReference type="InterPro" id="IPR036418">
    <property type="entry name" value="Cyt_c_oxidase_su6a_sf"/>
</dbReference>
<dbReference type="Proteomes" id="UP001479436">
    <property type="component" value="Unassembled WGS sequence"/>
</dbReference>
<evidence type="ECO:0000256" key="4">
    <source>
        <dbReference type="ARBA" id="ARBA00023128"/>
    </source>
</evidence>
<dbReference type="EMBL" id="JASJQH010000145">
    <property type="protein sequence ID" value="KAK9766562.1"/>
    <property type="molecule type" value="Genomic_DNA"/>
</dbReference>
<comment type="caution">
    <text evidence="7">The sequence shown here is derived from an EMBL/GenBank/DDBJ whole genome shotgun (WGS) entry which is preliminary data.</text>
</comment>